<gene>
    <name evidence="6" type="ORF">JCM19301_312</name>
    <name evidence="7" type="ORF">JCM19538_1561</name>
</gene>
<keyword evidence="2 5" id="KW-0812">Transmembrane</keyword>
<dbReference type="GO" id="GO:0016020">
    <property type="term" value="C:membrane"/>
    <property type="evidence" value="ECO:0007669"/>
    <property type="project" value="UniProtKB-SubCell"/>
</dbReference>
<keyword evidence="9" id="KW-1185">Reference proteome</keyword>
<sequence>MIKQLKNLGPGLLFAGAAIGVSHLVQSTRAGADFGLGLIWALILVTLFKYPFFQYGPRYAAATGESLLDGYKKLGKGTLVTYYLLTLGTMFVIQMAVTIVTAGIASSLFYEFKPLSIGALALSSVQIWSIIILAICLSILLLGKYKLLDKLIKIIIITLSVSTIAAVIMALFNNTQSLSLRQILPQNTIEITFLIAFMGWMPAPLDISVWHSLWTLEKKKNQMDFSAKGSLFDFNIGYMGTIILGISFVLLGALVMFNSDEAFSSSATIFAAQLIEMYTSNFGNWAYVIIGVAAFTTMFSTTLTTLDASPRSMDRTSELLLNKTFKFGYLFWIILLCLGTVYIFLFLGSEMGLLVKIATILSFITAPFYAIINYILISGRFTPRAWRPNKYLHILSWLGILFLLGFSLWYLTTL</sequence>
<keyword evidence="3 5" id="KW-1133">Transmembrane helix</keyword>
<dbReference type="InterPro" id="IPR036317">
    <property type="entry name" value="Cullin_homology_sf"/>
</dbReference>
<feature type="transmembrane region" description="Helical" evidence="5">
    <location>
        <begin position="353"/>
        <end position="379"/>
    </location>
</feature>
<dbReference type="InterPro" id="IPR001046">
    <property type="entry name" value="NRAMP_fam"/>
</dbReference>
<evidence type="ECO:0000313" key="6">
    <source>
        <dbReference type="EMBL" id="GAL68170.1"/>
    </source>
</evidence>
<dbReference type="GO" id="GO:0046873">
    <property type="term" value="F:metal ion transmembrane transporter activity"/>
    <property type="evidence" value="ECO:0007669"/>
    <property type="project" value="InterPro"/>
</dbReference>
<accession>A0A090VTV9</accession>
<reference evidence="9" key="1">
    <citation type="journal article" date="2014" name="Genome Announc.">
        <title>Draft Genome Sequence of Marine Flavobacterium Jejuia pallidilutea Strain 11shimoA1 and Pigmentation Mutants.</title>
        <authorList>
            <person name="Takatani N."/>
            <person name="Nakanishi M."/>
            <person name="Meirelles P."/>
            <person name="Mino S."/>
            <person name="Suda W."/>
            <person name="Oshima K."/>
            <person name="Hattori M."/>
            <person name="Ohkuma M."/>
            <person name="Hosokawa M."/>
            <person name="Miyashita K."/>
            <person name="Thompson F.L."/>
            <person name="Niwa A."/>
            <person name="Sawabe T."/>
            <person name="Sawabe T."/>
        </authorList>
    </citation>
    <scope>NUCLEOTIDE SEQUENCE [LARGE SCALE GENOMIC DNA]</scope>
    <source>
        <strain evidence="9">JCM 19538</strain>
    </source>
</reference>
<comment type="subcellular location">
    <subcellularLocation>
        <location evidence="1">Membrane</location>
        <topology evidence="1">Multi-pass membrane protein</topology>
    </subcellularLocation>
</comment>
<dbReference type="EMBL" id="BBNR01000017">
    <property type="protein sequence ID" value="GAL68170.1"/>
    <property type="molecule type" value="Genomic_DNA"/>
</dbReference>
<dbReference type="EMBL" id="BBNY01000059">
    <property type="protein sequence ID" value="GAL89911.1"/>
    <property type="molecule type" value="Genomic_DNA"/>
</dbReference>
<dbReference type="Pfam" id="PF01566">
    <property type="entry name" value="Nramp"/>
    <property type="match status" value="1"/>
</dbReference>
<feature type="transmembrane region" description="Helical" evidence="5">
    <location>
        <begin position="285"/>
        <end position="306"/>
    </location>
</feature>
<feature type="transmembrane region" description="Helical" evidence="5">
    <location>
        <begin position="236"/>
        <end position="257"/>
    </location>
</feature>
<evidence type="ECO:0000313" key="9">
    <source>
        <dbReference type="Proteomes" id="UP000030184"/>
    </source>
</evidence>
<dbReference type="eggNOG" id="COG1914">
    <property type="taxonomic scope" value="Bacteria"/>
</dbReference>
<evidence type="ECO:0000256" key="4">
    <source>
        <dbReference type="ARBA" id="ARBA00023136"/>
    </source>
</evidence>
<feature type="transmembrane region" description="Helical" evidence="5">
    <location>
        <begin position="391"/>
        <end position="411"/>
    </location>
</feature>
<evidence type="ECO:0000256" key="5">
    <source>
        <dbReference type="SAM" id="Phobius"/>
    </source>
</evidence>
<dbReference type="RefSeq" id="WP_042245076.1">
    <property type="nucleotide sequence ID" value="NZ_BBNR01000017.1"/>
</dbReference>
<evidence type="ECO:0000313" key="7">
    <source>
        <dbReference type="EMBL" id="GAL89911.1"/>
    </source>
</evidence>
<evidence type="ECO:0000256" key="2">
    <source>
        <dbReference type="ARBA" id="ARBA00022692"/>
    </source>
</evidence>
<feature type="transmembrane region" description="Helical" evidence="5">
    <location>
        <begin position="154"/>
        <end position="172"/>
    </location>
</feature>
<feature type="transmembrane region" description="Helical" evidence="5">
    <location>
        <begin position="192"/>
        <end position="216"/>
    </location>
</feature>
<dbReference type="Proteomes" id="UP000030184">
    <property type="component" value="Unassembled WGS sequence"/>
</dbReference>
<feature type="transmembrane region" description="Helical" evidence="5">
    <location>
        <begin position="82"/>
        <end position="105"/>
    </location>
</feature>
<feature type="transmembrane region" description="Helical" evidence="5">
    <location>
        <begin position="117"/>
        <end position="142"/>
    </location>
</feature>
<proteinExistence type="predicted"/>
<organism evidence="6 8">
    <name type="scientific">Jejuia pallidilutea</name>
    <dbReference type="NCBI Taxonomy" id="504487"/>
    <lineage>
        <taxon>Bacteria</taxon>
        <taxon>Pseudomonadati</taxon>
        <taxon>Bacteroidota</taxon>
        <taxon>Flavobacteriia</taxon>
        <taxon>Flavobacteriales</taxon>
        <taxon>Flavobacteriaceae</taxon>
        <taxon>Jejuia</taxon>
    </lineage>
</organism>
<protein>
    <recommendedName>
        <fullName evidence="10">Mn2+/Fe2+ NRAMP family transporter</fullName>
    </recommendedName>
</protein>
<evidence type="ECO:0000256" key="1">
    <source>
        <dbReference type="ARBA" id="ARBA00004141"/>
    </source>
</evidence>
<dbReference type="STRING" id="504487.JCM19538_1561"/>
<feature type="transmembrane region" description="Helical" evidence="5">
    <location>
        <begin position="34"/>
        <end position="52"/>
    </location>
</feature>
<comment type="caution">
    <text evidence="6">The sequence shown here is derived from an EMBL/GenBank/DDBJ whole genome shotgun (WGS) entry which is preliminary data.</text>
</comment>
<feature type="transmembrane region" description="Helical" evidence="5">
    <location>
        <begin position="327"/>
        <end position="347"/>
    </location>
</feature>
<dbReference type="Proteomes" id="UP000029641">
    <property type="component" value="Unassembled WGS sequence"/>
</dbReference>
<dbReference type="AlphaFoldDB" id="A0A090VTV9"/>
<evidence type="ECO:0000256" key="3">
    <source>
        <dbReference type="ARBA" id="ARBA00022989"/>
    </source>
</evidence>
<dbReference type="SUPFAM" id="SSF75632">
    <property type="entry name" value="Cullin homology domain"/>
    <property type="match status" value="1"/>
</dbReference>
<name>A0A090VTV9_9FLAO</name>
<keyword evidence="4 5" id="KW-0472">Membrane</keyword>
<evidence type="ECO:0000313" key="8">
    <source>
        <dbReference type="Proteomes" id="UP000029641"/>
    </source>
</evidence>
<evidence type="ECO:0008006" key="10">
    <source>
        <dbReference type="Google" id="ProtNLM"/>
    </source>
</evidence>
<dbReference type="OrthoDB" id="4858698at2"/>